<protein>
    <submittedName>
        <fullName evidence="2">Uncharacterized protein</fullName>
    </submittedName>
</protein>
<keyword evidence="3" id="KW-1185">Reference proteome</keyword>
<name>A0A067S5B2_GALM3</name>
<gene>
    <name evidence="2" type="ORF">GALMADRAFT_148250</name>
</gene>
<dbReference type="EMBL" id="KL142429">
    <property type="protein sequence ID" value="KDR65971.1"/>
    <property type="molecule type" value="Genomic_DNA"/>
</dbReference>
<dbReference type="OrthoDB" id="2634326at2759"/>
<accession>A0A067S5B2</accession>
<dbReference type="AlphaFoldDB" id="A0A067S5B2"/>
<evidence type="ECO:0000313" key="3">
    <source>
        <dbReference type="Proteomes" id="UP000027222"/>
    </source>
</evidence>
<evidence type="ECO:0000256" key="1">
    <source>
        <dbReference type="SAM" id="MobiDB-lite"/>
    </source>
</evidence>
<evidence type="ECO:0000313" key="2">
    <source>
        <dbReference type="EMBL" id="KDR65971.1"/>
    </source>
</evidence>
<dbReference type="Proteomes" id="UP000027222">
    <property type="component" value="Unassembled WGS sequence"/>
</dbReference>
<feature type="region of interest" description="Disordered" evidence="1">
    <location>
        <begin position="77"/>
        <end position="104"/>
    </location>
</feature>
<proteinExistence type="predicted"/>
<reference evidence="3" key="1">
    <citation type="journal article" date="2014" name="Proc. Natl. Acad. Sci. U.S.A.">
        <title>Extensive sampling of basidiomycete genomes demonstrates inadequacy of the white-rot/brown-rot paradigm for wood decay fungi.</title>
        <authorList>
            <person name="Riley R."/>
            <person name="Salamov A.A."/>
            <person name="Brown D.W."/>
            <person name="Nagy L.G."/>
            <person name="Floudas D."/>
            <person name="Held B.W."/>
            <person name="Levasseur A."/>
            <person name="Lombard V."/>
            <person name="Morin E."/>
            <person name="Otillar R."/>
            <person name="Lindquist E.A."/>
            <person name="Sun H."/>
            <person name="LaButti K.M."/>
            <person name="Schmutz J."/>
            <person name="Jabbour D."/>
            <person name="Luo H."/>
            <person name="Baker S.E."/>
            <person name="Pisabarro A.G."/>
            <person name="Walton J.D."/>
            <person name="Blanchette R.A."/>
            <person name="Henrissat B."/>
            <person name="Martin F."/>
            <person name="Cullen D."/>
            <person name="Hibbett D.S."/>
            <person name="Grigoriev I.V."/>
        </authorList>
    </citation>
    <scope>NUCLEOTIDE SEQUENCE [LARGE SCALE GENOMIC DNA]</scope>
    <source>
        <strain evidence="3">CBS 339.88</strain>
    </source>
</reference>
<organism evidence="2 3">
    <name type="scientific">Galerina marginata (strain CBS 339.88)</name>
    <dbReference type="NCBI Taxonomy" id="685588"/>
    <lineage>
        <taxon>Eukaryota</taxon>
        <taxon>Fungi</taxon>
        <taxon>Dikarya</taxon>
        <taxon>Basidiomycota</taxon>
        <taxon>Agaricomycotina</taxon>
        <taxon>Agaricomycetes</taxon>
        <taxon>Agaricomycetidae</taxon>
        <taxon>Agaricales</taxon>
        <taxon>Agaricineae</taxon>
        <taxon>Strophariaceae</taxon>
        <taxon>Galerina</taxon>
    </lineage>
</organism>
<sequence>MANKPSAYSGFACATRNLACHRNNLQYLQLGHAAFKVTSVQETTNYEQDNFHLAYPQPASSSVGPISSSATSSLGTVAPASRSATTTPAPLSATSAPPAAAPSPNLARRKFISFEQKPTIDSSKFCRPTSVLQPVVGPIWAAALLKVDTKWERIVYHADCKLFHGYPVLPPSLLMNDKPGSSEWDVGRTIPYAIAWLTLRVPWFSRATTRAPGDCLLPTPQNWKDYLYKKIAIPLGIAPDTLGVGGVHSLAAAASSSLPQKPLKRRRVTQETDIDILFPLKLAITGPMDIVWNKKVVASEIDITAGKVKLSFLVMQQIIWDLYKHNFCLELLGLDCCVVPRKGMTEMQVSRREALVRSCLPMKTFLVADYPMYEDGLGSRSAAACFKEVEAFRILLSAWPGAPAE</sequence>
<dbReference type="HOGENOM" id="CLU_679798_0_0_1"/>